<dbReference type="RefSeq" id="WP_066336578.1">
    <property type="nucleotide sequence ID" value="NZ_CP017688.1"/>
</dbReference>
<keyword evidence="2" id="KW-1185">Reference proteome</keyword>
<evidence type="ECO:0000313" key="1">
    <source>
        <dbReference type="EMBL" id="OCB72809.1"/>
    </source>
</evidence>
<protein>
    <submittedName>
        <fullName evidence="1">Uncharacterized protein</fullName>
    </submittedName>
</protein>
<gene>
    <name evidence="1" type="ORF">LPBF_11355</name>
</gene>
<organism evidence="1 2">
    <name type="scientific">Flavobacterium crassostreae</name>
    <dbReference type="NCBI Taxonomy" id="1763534"/>
    <lineage>
        <taxon>Bacteria</taxon>
        <taxon>Pseudomonadati</taxon>
        <taxon>Bacteroidota</taxon>
        <taxon>Flavobacteriia</taxon>
        <taxon>Flavobacteriales</taxon>
        <taxon>Flavobacteriaceae</taxon>
        <taxon>Flavobacterium</taxon>
    </lineage>
</organism>
<dbReference type="STRING" id="1763534.GCA_001831475_02008"/>
<name>A0A1B9DSX2_9FLAO</name>
<sequence>MDFKEYLNSLSPEEIQRMNEQQIKENDEIYEDFKNAYRKECCSLCGNKLDYFNKIEKCFHWFLLPTGIRKKDFDNYLNEPIGYFALESYFRWISNLENPLVNINDLNDEISDTKIKEITIKYKNIEWSLNFGITDLNGHLDSKNANFPHFHLQMLVDNKPYIMFNNYHIPFSKQDLFNLKLLNEDKGLVDFRNDHGEGMSFIESPENLAELDKILKLSQDENTAPFHTTSMIQMPEGKTMSGEMLQKILTESNETKTLIRHLVPQYFPEAKIVTQVSPGKSVPEMKKRTKRK</sequence>
<dbReference type="Proteomes" id="UP000093510">
    <property type="component" value="Unassembled WGS sequence"/>
</dbReference>
<accession>A0A1B9DSX2</accession>
<dbReference type="OrthoDB" id="1440528at2"/>
<reference evidence="1 2" key="1">
    <citation type="submission" date="2016-03" db="EMBL/GenBank/DDBJ databases">
        <authorList>
            <person name="Ploux O."/>
        </authorList>
    </citation>
    <scope>NUCLEOTIDE SEQUENCE [LARGE SCALE GENOMIC DNA]</scope>
    <source>
        <strain evidence="1 2">LPB0076</strain>
    </source>
</reference>
<dbReference type="AlphaFoldDB" id="A0A1B9DSX2"/>
<proteinExistence type="predicted"/>
<evidence type="ECO:0000313" key="2">
    <source>
        <dbReference type="Proteomes" id="UP000093510"/>
    </source>
</evidence>
<comment type="caution">
    <text evidence="1">The sequence shown here is derived from an EMBL/GenBank/DDBJ whole genome shotgun (WGS) entry which is preliminary data.</text>
</comment>
<dbReference type="EMBL" id="LVEP01000050">
    <property type="protein sequence ID" value="OCB72809.1"/>
    <property type="molecule type" value="Genomic_DNA"/>
</dbReference>